<keyword evidence="2" id="KW-1185">Reference proteome</keyword>
<comment type="caution">
    <text evidence="1">The sequence shown here is derived from an EMBL/GenBank/DDBJ whole genome shotgun (WGS) entry which is preliminary data.</text>
</comment>
<dbReference type="EMBL" id="JAPDRQ010000071">
    <property type="protein sequence ID" value="KAJ9656913.1"/>
    <property type="molecule type" value="Genomic_DNA"/>
</dbReference>
<accession>A0ACC3A7Y5</accession>
<dbReference type="Proteomes" id="UP001172386">
    <property type="component" value="Unassembled WGS sequence"/>
</dbReference>
<sequence length="1315" mass="147316">MEDAPFAEDASASGKRKRSPDSLVEVPIPTLSHAGFIRGRPEQNHVSSPDPHPLPKKPRLPSKPPVAISSINTLPSAILQHIFSYVDPLSLSRLIRVNRRFRSLLDPGCELPKEDDGHTLALRSQESIWTSSRRRFIVSMPRPMPGMSERAQLLLAFGSKCHFCSTVSPSTDSSNLWYESPVSNPVRTIWPFKDTEVLISDASPIRPGLPFALFTQNMFYVPAEVVQKSVPDGLQIQKYHFIPDIEALLEKAVEARSLGPAAAEGWFQGLSTEGQSAQNEAARFEHWETSGALSAARSAMLTSASAQPREGNQNNFVTPTSIGEIPRPTLSSQPNNLLHPLPPPPLGLPLMPLPHYGLPPGLDSTWTMQMNSDTASMDSQKSTRTQRAAPSSREIARMKSNKKHDIVRRCRRLNPPISPDMLERLDAFEAALQIQMPLNESAWETLKERLLEQRHKVMLQDEAKNNVTRAPIPGQFRPPSRTDDYVLAHADVPIKEKLCEIAEEYIKQKWGYGGYVTYPSSPHFAADVLIYTKRAYLDQKARIESLQAQAGYLRVASEEDDTLTLDHMKWVFEQTIKPRTEQIRKDLFLCSVCTTQGNIKYFAFDSIIQHYASKHTSDFSRGTALYWKAKWPDQPPFDPHPERIRTPEPSITHTPTLSNKPLSVISPGSIMTATAQSAGWRSPDTMSLVSNTTNTLSAIVPLTRYPVAPSATGPPYLMYHTQRDVLASEVLQGWNMASKASGAPKSLQLHLALNYGFSNFSRKYSNEPALGLFSDCLKKQDLRELRDIDNLRCWECVIHGDLNARASWALHYLIAHFEKSHVERNPAAAKLKWHTDMVALPEPALIKSLLTVGDIPAPLQTFLEDAHLAAIYKAAETVRLDAPAQQQVNNGQRTEGNLQALRSPVYAAELPRVTNGYNAYQQRYATRADPSTAATWGEVNSSRDMWSASSRTMRGDELSESDSTSRRYGVPDRDRYPLELGLSPYRPTSLSASGVALEDRHENIIHAAAEPMTRSNTIRPARPQRSNEKPHVTSAADDFLSTIESSLDVEMAESGLDSARSAIGSKPVSRSNSAAGSAVRVSRRATPDYVSRREATANARALYEHTQQAARTILQAEPAPGYHPRSPTTLASRDNIPQQTMPMERGPSRVIEFDEQGTPIPQEGRVYHELSPPQHNFTRRLVDRYGRLEEPVPPNYYRGHPVELREVPIERVHYPADGGYPRYAYEPVERVPAHPYHRDRLYDQTTGQYYVAEHPTTGQYVEIINPSGRPSTHYEERSRMVQYREIDPANHGNEHRARPHEQRHGGYPSNNYQGR</sequence>
<name>A0ACC3A7Y5_9EURO</name>
<evidence type="ECO:0000313" key="2">
    <source>
        <dbReference type="Proteomes" id="UP001172386"/>
    </source>
</evidence>
<reference evidence="1" key="1">
    <citation type="submission" date="2022-10" db="EMBL/GenBank/DDBJ databases">
        <title>Culturing micro-colonial fungi from biological soil crusts in the Mojave desert and describing Neophaeococcomyces mojavensis, and introducing the new genera and species Taxawa tesnikishii.</title>
        <authorList>
            <person name="Kurbessoian T."/>
            <person name="Stajich J.E."/>
        </authorList>
    </citation>
    <scope>NUCLEOTIDE SEQUENCE</scope>
    <source>
        <strain evidence="1">JES_112</strain>
    </source>
</reference>
<protein>
    <submittedName>
        <fullName evidence="1">Uncharacterized protein</fullName>
    </submittedName>
</protein>
<organism evidence="1 2">
    <name type="scientific">Neophaeococcomyces mojaviensis</name>
    <dbReference type="NCBI Taxonomy" id="3383035"/>
    <lineage>
        <taxon>Eukaryota</taxon>
        <taxon>Fungi</taxon>
        <taxon>Dikarya</taxon>
        <taxon>Ascomycota</taxon>
        <taxon>Pezizomycotina</taxon>
        <taxon>Eurotiomycetes</taxon>
        <taxon>Chaetothyriomycetidae</taxon>
        <taxon>Chaetothyriales</taxon>
        <taxon>Chaetothyriales incertae sedis</taxon>
        <taxon>Neophaeococcomyces</taxon>
    </lineage>
</organism>
<proteinExistence type="predicted"/>
<evidence type="ECO:0000313" key="1">
    <source>
        <dbReference type="EMBL" id="KAJ9656913.1"/>
    </source>
</evidence>
<gene>
    <name evidence="1" type="ORF">H2198_004666</name>
</gene>